<dbReference type="Pfam" id="PF02371">
    <property type="entry name" value="Transposase_20"/>
    <property type="match status" value="1"/>
</dbReference>
<accession>D1QR52</accession>
<sequence>MSIFLTAAHLCSWAAMCPGNNESAGKKRVARPTRPTSKSRLC</sequence>
<evidence type="ECO:0000259" key="2">
    <source>
        <dbReference type="Pfam" id="PF02371"/>
    </source>
</evidence>
<comment type="caution">
    <text evidence="3">The sequence shown here is derived from an EMBL/GenBank/DDBJ whole genome shotgun (WGS) entry which is preliminary data.</text>
</comment>
<dbReference type="EMBL" id="ACUZ02000027">
    <property type="protein sequence ID" value="EFB32176.1"/>
    <property type="molecule type" value="Genomic_DNA"/>
</dbReference>
<proteinExistence type="predicted"/>
<dbReference type="GO" id="GO:0003677">
    <property type="term" value="F:DNA binding"/>
    <property type="evidence" value="ECO:0007669"/>
    <property type="project" value="InterPro"/>
</dbReference>
<evidence type="ECO:0000313" key="3">
    <source>
        <dbReference type="EMBL" id="EFB32176.1"/>
    </source>
</evidence>
<dbReference type="STRING" id="649760.HMPREF0971_01455"/>
<evidence type="ECO:0000256" key="1">
    <source>
        <dbReference type="SAM" id="MobiDB-lite"/>
    </source>
</evidence>
<name>D1QR52_9BACT</name>
<gene>
    <name evidence="3" type="ORF">HMPREF0971_01455</name>
</gene>
<organism evidence="3 4">
    <name type="scientific">Segatella oris F0302</name>
    <dbReference type="NCBI Taxonomy" id="649760"/>
    <lineage>
        <taxon>Bacteria</taxon>
        <taxon>Pseudomonadati</taxon>
        <taxon>Bacteroidota</taxon>
        <taxon>Bacteroidia</taxon>
        <taxon>Bacteroidales</taxon>
        <taxon>Prevotellaceae</taxon>
        <taxon>Segatella</taxon>
    </lineage>
</organism>
<feature type="domain" description="Transposase IS116/IS110/IS902 C-terminal" evidence="2">
    <location>
        <begin position="4"/>
        <end position="34"/>
    </location>
</feature>
<dbReference type="Proteomes" id="UP000004079">
    <property type="component" value="Unassembled WGS sequence"/>
</dbReference>
<dbReference type="GO" id="GO:0006313">
    <property type="term" value="P:DNA transposition"/>
    <property type="evidence" value="ECO:0007669"/>
    <property type="project" value="InterPro"/>
</dbReference>
<dbReference type="InterPro" id="IPR003346">
    <property type="entry name" value="Transposase_20"/>
</dbReference>
<reference evidence="3 4" key="1">
    <citation type="submission" date="2009-11" db="EMBL/GenBank/DDBJ databases">
        <authorList>
            <person name="Weinstock G."/>
            <person name="Sodergren E."/>
            <person name="Clifton S."/>
            <person name="Fulton L."/>
            <person name="Fulton B."/>
            <person name="Courtney L."/>
            <person name="Fronick C."/>
            <person name="Harrison M."/>
            <person name="Strong C."/>
            <person name="Farmer C."/>
            <person name="Delahaunty K."/>
            <person name="Markovic C."/>
            <person name="Hall O."/>
            <person name="Minx P."/>
            <person name="Tomlinson C."/>
            <person name="Mitreva M."/>
            <person name="Nelson J."/>
            <person name="Hou S."/>
            <person name="Wollam A."/>
            <person name="Pepin K.H."/>
            <person name="Johnson M."/>
            <person name="Bhonagiri V."/>
            <person name="Nash W.E."/>
            <person name="Warren W."/>
            <person name="Chinwalla A."/>
            <person name="Mardis E.R."/>
            <person name="Wilson R.K."/>
        </authorList>
    </citation>
    <scope>NUCLEOTIDE SEQUENCE [LARGE SCALE GENOMIC DNA]</scope>
    <source>
        <strain evidence="3 4">F0302</strain>
    </source>
</reference>
<dbReference type="HOGENOM" id="CLU_3255883_0_0_10"/>
<evidence type="ECO:0000313" key="4">
    <source>
        <dbReference type="Proteomes" id="UP000004079"/>
    </source>
</evidence>
<protein>
    <recommendedName>
        <fullName evidence="2">Transposase IS116/IS110/IS902 C-terminal domain-containing protein</fullName>
    </recommendedName>
</protein>
<dbReference type="GO" id="GO:0004803">
    <property type="term" value="F:transposase activity"/>
    <property type="evidence" value="ECO:0007669"/>
    <property type="project" value="InterPro"/>
</dbReference>
<feature type="region of interest" description="Disordered" evidence="1">
    <location>
        <begin position="19"/>
        <end position="42"/>
    </location>
</feature>
<dbReference type="AlphaFoldDB" id="D1QR52"/>